<dbReference type="SFLD" id="SFLDS00003">
    <property type="entry name" value="Haloacid_Dehalogenase"/>
    <property type="match status" value="1"/>
</dbReference>
<comment type="similarity">
    <text evidence="3">Belongs to the HAD-like hydrolase superfamily. SerB family.</text>
</comment>
<name>A0ABQ0ADY2_9GAMM</name>
<dbReference type="SUPFAM" id="SSF55021">
    <property type="entry name" value="ACT-like"/>
    <property type="match status" value="1"/>
</dbReference>
<evidence type="ECO:0000256" key="10">
    <source>
        <dbReference type="ARBA" id="ARBA00023299"/>
    </source>
</evidence>
<dbReference type="PROSITE" id="PS50206">
    <property type="entry name" value="RHODANESE_3"/>
    <property type="match status" value="1"/>
</dbReference>
<evidence type="ECO:0000259" key="14">
    <source>
        <dbReference type="PROSITE" id="PS50206"/>
    </source>
</evidence>
<dbReference type="InterPro" id="IPR036412">
    <property type="entry name" value="HAD-like_sf"/>
</dbReference>
<evidence type="ECO:0000256" key="4">
    <source>
        <dbReference type="ARBA" id="ARBA00012640"/>
    </source>
</evidence>
<dbReference type="PANTHER" id="PTHR43344">
    <property type="entry name" value="PHOSPHOSERINE PHOSPHATASE"/>
    <property type="match status" value="1"/>
</dbReference>
<dbReference type="Gene3D" id="3.40.50.1000">
    <property type="entry name" value="HAD superfamily/HAD-like"/>
    <property type="match status" value="1"/>
</dbReference>
<dbReference type="SUPFAM" id="SSF56784">
    <property type="entry name" value="HAD-like"/>
    <property type="match status" value="1"/>
</dbReference>
<evidence type="ECO:0000313" key="16">
    <source>
        <dbReference type="Proteomes" id="UP001465153"/>
    </source>
</evidence>
<dbReference type="InterPro" id="IPR045865">
    <property type="entry name" value="ACT-like_dom_sf"/>
</dbReference>
<proteinExistence type="inferred from homology"/>
<keyword evidence="10" id="KW-0718">Serine biosynthesis</keyword>
<dbReference type="EMBL" id="BAABWN010000015">
    <property type="protein sequence ID" value="GAA6169859.1"/>
    <property type="molecule type" value="Genomic_DNA"/>
</dbReference>
<comment type="caution">
    <text evidence="15">The sequence shown here is derived from an EMBL/GenBank/DDBJ whole genome shotgun (WGS) entry which is preliminary data.</text>
</comment>
<dbReference type="Pfam" id="PF13740">
    <property type="entry name" value="ACT_6"/>
    <property type="match status" value="1"/>
</dbReference>
<evidence type="ECO:0000256" key="9">
    <source>
        <dbReference type="ARBA" id="ARBA00022842"/>
    </source>
</evidence>
<dbReference type="EC" id="3.1.3.3" evidence="4"/>
<dbReference type="InterPro" id="IPR004469">
    <property type="entry name" value="PSP"/>
</dbReference>
<dbReference type="Pfam" id="PF00702">
    <property type="entry name" value="Hydrolase"/>
    <property type="match status" value="1"/>
</dbReference>
<dbReference type="InterPro" id="IPR050582">
    <property type="entry name" value="HAD-like_SerB"/>
</dbReference>
<dbReference type="NCBIfam" id="TIGR00338">
    <property type="entry name" value="serB"/>
    <property type="match status" value="1"/>
</dbReference>
<dbReference type="SFLD" id="SFLDF00029">
    <property type="entry name" value="phosphoserine_phosphatase"/>
    <property type="match status" value="1"/>
</dbReference>
<evidence type="ECO:0000256" key="1">
    <source>
        <dbReference type="ARBA" id="ARBA00001946"/>
    </source>
</evidence>
<evidence type="ECO:0000256" key="5">
    <source>
        <dbReference type="ARBA" id="ARBA00015196"/>
    </source>
</evidence>
<accession>A0ABQ0ADY2</accession>
<evidence type="ECO:0000256" key="2">
    <source>
        <dbReference type="ARBA" id="ARBA00005135"/>
    </source>
</evidence>
<comment type="catalytic activity">
    <reaction evidence="13">
        <text>O-phospho-D-serine + H2O = D-serine + phosphate</text>
        <dbReference type="Rhea" id="RHEA:24873"/>
        <dbReference type="ChEBI" id="CHEBI:15377"/>
        <dbReference type="ChEBI" id="CHEBI:35247"/>
        <dbReference type="ChEBI" id="CHEBI:43474"/>
        <dbReference type="ChEBI" id="CHEBI:58680"/>
        <dbReference type="EC" id="3.1.3.3"/>
    </reaction>
</comment>
<evidence type="ECO:0000256" key="3">
    <source>
        <dbReference type="ARBA" id="ARBA00009184"/>
    </source>
</evidence>
<keyword evidence="7" id="KW-0479">Metal-binding</keyword>
<evidence type="ECO:0000256" key="12">
    <source>
        <dbReference type="ARBA" id="ARBA00048138"/>
    </source>
</evidence>
<dbReference type="InterPro" id="IPR001763">
    <property type="entry name" value="Rhodanese-like_dom"/>
</dbReference>
<evidence type="ECO:0000256" key="11">
    <source>
        <dbReference type="ARBA" id="ARBA00031693"/>
    </source>
</evidence>
<gene>
    <name evidence="15" type="primary">serB</name>
    <name evidence="15" type="ORF">NBRC116591_36700</name>
</gene>
<dbReference type="NCBIfam" id="TIGR01488">
    <property type="entry name" value="HAD-SF-IB"/>
    <property type="match status" value="1"/>
</dbReference>
<feature type="domain" description="Rhodanese" evidence="14">
    <location>
        <begin position="265"/>
        <end position="297"/>
    </location>
</feature>
<dbReference type="PANTHER" id="PTHR43344:SF2">
    <property type="entry name" value="PHOSPHOSERINE PHOSPHATASE"/>
    <property type="match status" value="1"/>
</dbReference>
<evidence type="ECO:0000256" key="7">
    <source>
        <dbReference type="ARBA" id="ARBA00022723"/>
    </source>
</evidence>
<dbReference type="CDD" id="cd07500">
    <property type="entry name" value="HAD_PSP"/>
    <property type="match status" value="1"/>
</dbReference>
<keyword evidence="8" id="KW-0378">Hydrolase</keyword>
<evidence type="ECO:0000256" key="8">
    <source>
        <dbReference type="ARBA" id="ARBA00022801"/>
    </source>
</evidence>
<dbReference type="Gene3D" id="3.30.70.260">
    <property type="match status" value="1"/>
</dbReference>
<keyword evidence="16" id="KW-1185">Reference proteome</keyword>
<dbReference type="SFLD" id="SFLDG01137">
    <property type="entry name" value="C1.6.1:_Phosphoserine_Phosphat"/>
    <property type="match status" value="1"/>
</dbReference>
<comment type="cofactor">
    <cofactor evidence="1">
        <name>Mg(2+)</name>
        <dbReference type="ChEBI" id="CHEBI:18420"/>
    </cofactor>
</comment>
<dbReference type="InterPro" id="IPR023214">
    <property type="entry name" value="HAD_sf"/>
</dbReference>
<evidence type="ECO:0000256" key="6">
    <source>
        <dbReference type="ARBA" id="ARBA00022605"/>
    </source>
</evidence>
<dbReference type="CDD" id="cd04871">
    <property type="entry name" value="ACT_PSP_2"/>
    <property type="match status" value="1"/>
</dbReference>
<protein>
    <recommendedName>
        <fullName evidence="5">Phosphoserine phosphatase</fullName>
        <ecNumber evidence="4">3.1.3.3</ecNumber>
    </recommendedName>
    <alternativeName>
        <fullName evidence="11">O-phosphoserine phosphohydrolase</fullName>
    </alternativeName>
</protein>
<sequence>MTDAILMTLSGPNHPEGVQNTLDLLADQNVNVLDMNLDVTHNHLNFSILMESLGEDDSALKKELLFMAHNHQLSAGFHALESNNYEQWLAEQKGGRFIITVLARSLSASQLAAVGKVAAKHELSFGHVQRLTTPVSLVDKDAAPFECIELTTQGSPKDIEHLRSDFLALSTELSMDIAVQADDLYRTSRRLVCFDMDSTLIEVEVIDELAKAAGCGEQVAAITEAAMRGELDFNESFANRLGTLKGLDESVLAGIAANLPITEGAPRLMATLKKLGYKTAILSGGFNYFAEYLQQKLGFDYIYANQLEIEDGKVTGRVVGDVVNGAKKAELLGMLAEKEGLSPSQVIAVGDGANDIPMLTKAGLGVAFQAKPVVRAGAKHSISTLGLDAILYLIGFRDSLNQD</sequence>
<evidence type="ECO:0000256" key="13">
    <source>
        <dbReference type="ARBA" id="ARBA00048523"/>
    </source>
</evidence>
<keyword evidence="6" id="KW-0028">Amino-acid biosynthesis</keyword>
<dbReference type="RefSeq" id="WP_353304263.1">
    <property type="nucleotide sequence ID" value="NZ_BAABWN010000015.1"/>
</dbReference>
<organism evidence="15 16">
    <name type="scientific">Sessilibacter corallicola</name>
    <dbReference type="NCBI Taxonomy" id="2904075"/>
    <lineage>
        <taxon>Bacteria</taxon>
        <taxon>Pseudomonadati</taxon>
        <taxon>Pseudomonadota</taxon>
        <taxon>Gammaproteobacteria</taxon>
        <taxon>Cellvibrionales</taxon>
        <taxon>Cellvibrionaceae</taxon>
        <taxon>Sessilibacter</taxon>
    </lineage>
</organism>
<comment type="catalytic activity">
    <reaction evidence="12">
        <text>O-phospho-L-serine + H2O = L-serine + phosphate</text>
        <dbReference type="Rhea" id="RHEA:21208"/>
        <dbReference type="ChEBI" id="CHEBI:15377"/>
        <dbReference type="ChEBI" id="CHEBI:33384"/>
        <dbReference type="ChEBI" id="CHEBI:43474"/>
        <dbReference type="ChEBI" id="CHEBI:57524"/>
        <dbReference type="EC" id="3.1.3.3"/>
    </reaction>
</comment>
<dbReference type="Proteomes" id="UP001465153">
    <property type="component" value="Unassembled WGS sequence"/>
</dbReference>
<evidence type="ECO:0000313" key="15">
    <source>
        <dbReference type="EMBL" id="GAA6169859.1"/>
    </source>
</evidence>
<comment type="pathway">
    <text evidence="2">Amino-acid biosynthesis; L-serine biosynthesis; L-serine from 3-phospho-D-glycerate: step 3/3.</text>
</comment>
<reference evidence="15 16" key="1">
    <citation type="submission" date="2024-04" db="EMBL/GenBank/DDBJ databases">
        <title>Draft genome sequence of Sessilibacter corallicola NBRC 116591.</title>
        <authorList>
            <person name="Miyakawa T."/>
            <person name="Kusuya Y."/>
            <person name="Miura T."/>
        </authorList>
    </citation>
    <scope>NUCLEOTIDE SEQUENCE [LARGE SCALE GENOMIC DNA]</scope>
    <source>
        <strain evidence="15 16">KU-00831-HH</strain>
    </source>
</reference>
<dbReference type="SFLD" id="SFLDG01136">
    <property type="entry name" value="C1.6:_Phosphoserine_Phosphatas"/>
    <property type="match status" value="1"/>
</dbReference>
<keyword evidence="9" id="KW-0460">Magnesium</keyword>